<dbReference type="PANTHER" id="PTHR38040">
    <property type="entry name" value="UBIQUINONE BIOSYNTHESIS ACCESSORY FACTOR UBIK"/>
    <property type="match status" value="1"/>
</dbReference>
<dbReference type="OrthoDB" id="5297354at2"/>
<feature type="region of interest" description="Disordered" evidence="2">
    <location>
        <begin position="80"/>
        <end position="106"/>
    </location>
</feature>
<feature type="compositionally biased region" description="Polar residues" evidence="2">
    <location>
        <begin position="80"/>
        <end position="99"/>
    </location>
</feature>
<dbReference type="RefSeq" id="WP_014887958.1">
    <property type="nucleotide sequence ID" value="NC_018419.1"/>
</dbReference>
<dbReference type="PATRIC" id="fig|1199245.3.peg.322"/>
<dbReference type="HOGENOM" id="CLU_154412_0_2_6"/>
<comment type="function">
    <text evidence="1">Required for efficient ubiquinone (coenzyme Q) biosynthesis. UbiK is probably an accessory factor of Ubi enzymes and facilitates ubiquinone biosynthesis by acting as an assembly factor, a targeting factor, or both.</text>
</comment>
<keyword evidence="4" id="KW-1185">Reference proteome</keyword>
<dbReference type="GO" id="GO:0006744">
    <property type="term" value="P:ubiquinone biosynthetic process"/>
    <property type="evidence" value="ECO:0007669"/>
    <property type="project" value="UniProtKB-UniRule"/>
</dbReference>
<name>J3TX42_9ENTR</name>
<dbReference type="EMBL" id="CP003546">
    <property type="protein sequence ID" value="AFP84660.1"/>
    <property type="molecule type" value="Genomic_DNA"/>
</dbReference>
<keyword evidence="1" id="KW-0831">Ubiquinone biosynthesis</keyword>
<protein>
    <recommendedName>
        <fullName evidence="1">Ubiquinone biosynthesis accessory factor UbiK</fullName>
    </recommendedName>
</protein>
<dbReference type="HAMAP" id="MF_02216">
    <property type="entry name" value="UbiK"/>
    <property type="match status" value="1"/>
</dbReference>
<gene>
    <name evidence="1" type="primary">ubiK</name>
    <name evidence="3" type="ORF">A359_02590</name>
</gene>
<comment type="subcellular location">
    <subcellularLocation>
        <location evidence="1">Cytoplasm</location>
    </subcellularLocation>
</comment>
<dbReference type="Proteomes" id="UP000003936">
    <property type="component" value="Chromosome"/>
</dbReference>
<sequence length="106" mass="12191">MIDPKKLEQIVRQVKKSLPNSIRDLGDDVEKKIRQILQHQCNRMHLVSREEFDLQTQVLLCTREKLNELERRLKALETAPNSNQSVRLVAPSCSTTSANKAPVKED</sequence>
<comment type="similarity">
    <text evidence="1">Belongs to the UbiK family.</text>
</comment>
<organism evidence="3 4">
    <name type="scientific">secondary endosymbiont of Ctenarytaina eucalypti</name>
    <dbReference type="NCBI Taxonomy" id="1199245"/>
    <lineage>
        <taxon>Bacteria</taxon>
        <taxon>Pseudomonadati</taxon>
        <taxon>Pseudomonadota</taxon>
        <taxon>Gammaproteobacteria</taxon>
        <taxon>Enterobacterales</taxon>
        <taxon>Enterobacteriaceae</taxon>
        <taxon>aphid secondary symbionts</taxon>
    </lineage>
</organism>
<evidence type="ECO:0000256" key="1">
    <source>
        <dbReference type="HAMAP-Rule" id="MF_02216"/>
    </source>
</evidence>
<dbReference type="GO" id="GO:0005829">
    <property type="term" value="C:cytosol"/>
    <property type="evidence" value="ECO:0007669"/>
    <property type="project" value="TreeGrafter"/>
</dbReference>
<reference evidence="3 4" key="1">
    <citation type="journal article" date="2012" name="Mol. Biol. Evol.">
        <title>Genome reduction and co-evolution between the primary and secondary bacterial symbionts of psyllids.</title>
        <authorList>
            <person name="Sloan D.B."/>
            <person name="Moran N.A."/>
        </authorList>
    </citation>
    <scope>NUCLEOTIDE SEQUENCE [LARGE SCALE GENOMIC DNA]</scope>
    <source>
        <strain evidence="3">Ceuc_S</strain>
    </source>
</reference>
<evidence type="ECO:0000313" key="3">
    <source>
        <dbReference type="EMBL" id="AFP84660.1"/>
    </source>
</evidence>
<comment type="pathway">
    <text evidence="1">Cofactor biosynthesis; ubiquinone biosynthesis.</text>
</comment>
<proteinExistence type="inferred from homology"/>
<evidence type="ECO:0000256" key="2">
    <source>
        <dbReference type="SAM" id="MobiDB-lite"/>
    </source>
</evidence>
<dbReference type="PANTHER" id="PTHR38040:SF1">
    <property type="entry name" value="UBIQUINONE BIOSYNTHESIS ACCESSORY FACTOR UBIK"/>
    <property type="match status" value="1"/>
</dbReference>
<keyword evidence="1" id="KW-0963">Cytoplasm</keyword>
<dbReference type="AlphaFoldDB" id="J3TX42"/>
<dbReference type="STRING" id="1199245.A359_02590"/>
<dbReference type="UniPathway" id="UPA00232"/>
<accession>J3TX42</accession>
<dbReference type="KEGG" id="sect:A359_02590"/>
<dbReference type="Pfam" id="PF04380">
    <property type="entry name" value="BMFP"/>
    <property type="match status" value="1"/>
</dbReference>
<dbReference type="InterPro" id="IPR007475">
    <property type="entry name" value="UbiK"/>
</dbReference>
<evidence type="ECO:0000313" key="4">
    <source>
        <dbReference type="Proteomes" id="UP000003936"/>
    </source>
</evidence>
<dbReference type="NCBIfam" id="NF047835">
    <property type="entry name" value="UbiqAccUbiK"/>
    <property type="match status" value="1"/>
</dbReference>